<dbReference type="PANTHER" id="PTHR39081:SF1">
    <property type="entry name" value="MUT7-C RNASE DOMAIN-CONTAINING PROTEIN"/>
    <property type="match status" value="1"/>
</dbReference>
<proteinExistence type="predicted"/>
<name>A0A1U7EU93_NATPD</name>
<dbReference type="KEGG" id="nph:NP_0852A"/>
<keyword evidence="3" id="KW-1185">Reference proteome</keyword>
<dbReference type="eggNOG" id="arCOG04290">
    <property type="taxonomic scope" value="Archaea"/>
</dbReference>
<gene>
    <name evidence="2" type="ordered locus">NP_0852A</name>
</gene>
<dbReference type="STRING" id="348780.NP_0852A"/>
<evidence type="ECO:0000259" key="1">
    <source>
        <dbReference type="Pfam" id="PF01927"/>
    </source>
</evidence>
<sequence>MSDTRRCRPASDRLLLDVMLGKLAVYLRCCGYDTVYAGDRDIEADDRLRELAATEGRVLITRDTELAARVDRGLLLGTRDVEAQLSELHEMGVELTVDERPTRCGRCNGHLEPVGADEPTPEYAPDSAGTDCWRCHACEQVFWKGSHWERMQETIANVG</sequence>
<dbReference type="InterPro" id="IPR002782">
    <property type="entry name" value="Mut7-C_RNAse_dom"/>
</dbReference>
<dbReference type="OrthoDB" id="1266at2157"/>
<dbReference type="HOGENOM" id="CLU_112469_0_0_2"/>
<dbReference type="AlphaFoldDB" id="A0A1U7EU93"/>
<protein>
    <submittedName>
        <fullName evidence="2">DUF82 family protein</fullName>
    </submittedName>
</protein>
<dbReference type="Proteomes" id="UP000002698">
    <property type="component" value="Chromosome"/>
</dbReference>
<dbReference type="EnsemblBacteria" id="CAI48517">
    <property type="protein sequence ID" value="CAI48517"/>
    <property type="gene ID" value="NP_0852A"/>
</dbReference>
<dbReference type="EMBL" id="CR936257">
    <property type="protein sequence ID" value="CAI48517.1"/>
    <property type="molecule type" value="Genomic_DNA"/>
</dbReference>
<organism evidence="2 3">
    <name type="scientific">Natronomonas pharaonis (strain ATCC 35678 / DSM 2160 / CIP 103997 / JCM 8858 / NBRC 14720 / NCIMB 2260 / Gabara)</name>
    <name type="common">Halobacterium pharaonis</name>
    <dbReference type="NCBI Taxonomy" id="348780"/>
    <lineage>
        <taxon>Archaea</taxon>
        <taxon>Methanobacteriati</taxon>
        <taxon>Methanobacteriota</taxon>
        <taxon>Stenosarchaea group</taxon>
        <taxon>Halobacteria</taxon>
        <taxon>Halobacteriales</taxon>
        <taxon>Natronomonadaceae</taxon>
        <taxon>Natronomonas</taxon>
    </lineage>
</organism>
<dbReference type="GeneID" id="3700976"/>
<evidence type="ECO:0000313" key="3">
    <source>
        <dbReference type="Proteomes" id="UP000002698"/>
    </source>
</evidence>
<dbReference type="RefSeq" id="WP_011322153.1">
    <property type="nucleotide sequence ID" value="NC_007426.1"/>
</dbReference>
<dbReference type="Pfam" id="PF01927">
    <property type="entry name" value="Mut7-C"/>
    <property type="match status" value="1"/>
</dbReference>
<reference evidence="2 3" key="1">
    <citation type="journal article" date="2005" name="Genome Res.">
        <title>Living with two extremes: conclusions from the genome sequence of Natronomonas pharaonis.</title>
        <authorList>
            <person name="Falb M."/>
            <person name="Pfeiffer F."/>
            <person name="Palm P."/>
            <person name="Rodewald K."/>
            <person name="Hickmann V."/>
            <person name="Tittor J."/>
            <person name="Oesterhelt D."/>
        </authorList>
    </citation>
    <scope>NUCLEOTIDE SEQUENCE [LARGE SCALE GENOMIC DNA]</scope>
    <source>
        <strain evidence="3">ATCC 35678 / DSM 2160 / CIP 103997 / JCM 8858 / NBRC 14720 / NCIMB 2260 / Gabara</strain>
    </source>
</reference>
<accession>A0A1U7EU93</accession>
<dbReference type="PANTHER" id="PTHR39081">
    <property type="entry name" value="MUT7-C DOMAIN-CONTAINING PROTEIN"/>
    <property type="match status" value="1"/>
</dbReference>
<evidence type="ECO:0000313" key="2">
    <source>
        <dbReference type="EMBL" id="CAI48517.1"/>
    </source>
</evidence>
<feature type="domain" description="Mut7-C RNAse" evidence="1">
    <location>
        <begin position="13"/>
        <end position="155"/>
    </location>
</feature>